<reference evidence="1" key="2">
    <citation type="submission" date="2020-05" db="UniProtKB">
        <authorList>
            <consortium name="EnsemblMetazoa"/>
        </authorList>
    </citation>
    <scope>IDENTIFICATION</scope>
    <source>
        <strain evidence="1">ACHKN1017</strain>
    </source>
</reference>
<dbReference type="AlphaFoldDB" id="A0A182KIF0"/>
<keyword evidence="2" id="KW-1185">Reference proteome</keyword>
<sequence>MSGITPSMRTNTNMASAYDVPIDIQCFTRAMMAARPWGTRFTARAIPREISQQRYIPMAAVYSSCGRAGVSEPVLLTALGGGAMLDEPIDPRAIP</sequence>
<proteinExistence type="predicted"/>
<dbReference type="VEuPathDB" id="VectorBase:ACHR014231"/>
<dbReference type="Proteomes" id="UP000075881">
    <property type="component" value="Unassembled WGS sequence"/>
</dbReference>
<evidence type="ECO:0000313" key="1">
    <source>
        <dbReference type="EnsemblMetazoa" id="ACHR014231-PA"/>
    </source>
</evidence>
<protein>
    <submittedName>
        <fullName evidence="1">Uncharacterized protein</fullName>
    </submittedName>
</protein>
<reference evidence="2" key="1">
    <citation type="submission" date="2013-03" db="EMBL/GenBank/DDBJ databases">
        <title>The Genome Sequence of Anopheles christyi ACHKN1017.</title>
        <authorList>
            <consortium name="The Broad Institute Genomics Platform"/>
            <person name="Neafsey D.E."/>
            <person name="Besansky N."/>
            <person name="Walker B."/>
            <person name="Young S.K."/>
            <person name="Zeng Q."/>
            <person name="Gargeya S."/>
            <person name="Fitzgerald M."/>
            <person name="Haas B."/>
            <person name="Abouelleil A."/>
            <person name="Allen A.W."/>
            <person name="Alvarado L."/>
            <person name="Arachchi H.M."/>
            <person name="Berlin A.M."/>
            <person name="Chapman S.B."/>
            <person name="Gainer-Dewar J."/>
            <person name="Goldberg J."/>
            <person name="Griggs A."/>
            <person name="Gujja S."/>
            <person name="Hansen M."/>
            <person name="Howarth C."/>
            <person name="Imamovic A."/>
            <person name="Ireland A."/>
            <person name="Larimer J."/>
            <person name="McCowan C."/>
            <person name="Murphy C."/>
            <person name="Pearson M."/>
            <person name="Poon T.W."/>
            <person name="Priest M."/>
            <person name="Roberts A."/>
            <person name="Saif S."/>
            <person name="Shea T."/>
            <person name="Sisk P."/>
            <person name="Sykes S."/>
            <person name="Wortman J."/>
            <person name="Nusbaum C."/>
            <person name="Birren B."/>
        </authorList>
    </citation>
    <scope>NUCLEOTIDE SEQUENCE [LARGE SCALE GENOMIC DNA]</scope>
    <source>
        <strain evidence="2">ACHKN1017</strain>
    </source>
</reference>
<organism evidence="1 2">
    <name type="scientific">Anopheles christyi</name>
    <dbReference type="NCBI Taxonomy" id="43041"/>
    <lineage>
        <taxon>Eukaryota</taxon>
        <taxon>Metazoa</taxon>
        <taxon>Ecdysozoa</taxon>
        <taxon>Arthropoda</taxon>
        <taxon>Hexapoda</taxon>
        <taxon>Insecta</taxon>
        <taxon>Pterygota</taxon>
        <taxon>Neoptera</taxon>
        <taxon>Endopterygota</taxon>
        <taxon>Diptera</taxon>
        <taxon>Nematocera</taxon>
        <taxon>Culicoidea</taxon>
        <taxon>Culicidae</taxon>
        <taxon>Anophelinae</taxon>
        <taxon>Anopheles</taxon>
    </lineage>
</organism>
<dbReference type="EnsemblMetazoa" id="ACHR014231-RA">
    <property type="protein sequence ID" value="ACHR014231-PA"/>
    <property type="gene ID" value="ACHR014231"/>
</dbReference>
<evidence type="ECO:0000313" key="2">
    <source>
        <dbReference type="Proteomes" id="UP000075881"/>
    </source>
</evidence>
<accession>A0A182KIF0</accession>
<name>A0A182KIF0_9DIPT</name>